<dbReference type="EMBL" id="JH712775">
    <property type="protein sequence ID" value="EFO20601.2"/>
    <property type="molecule type" value="Genomic_DNA"/>
</dbReference>
<accession>A0A1S0TV40</accession>
<name>A0A1S0TV40_LOALO</name>
<organism evidence="2">
    <name type="scientific">Loa loa</name>
    <name type="common">Eye worm</name>
    <name type="synonym">Filaria loa</name>
    <dbReference type="NCBI Taxonomy" id="7209"/>
    <lineage>
        <taxon>Eukaryota</taxon>
        <taxon>Metazoa</taxon>
        <taxon>Ecdysozoa</taxon>
        <taxon>Nematoda</taxon>
        <taxon>Chromadorea</taxon>
        <taxon>Rhabditida</taxon>
        <taxon>Spirurina</taxon>
        <taxon>Spiruromorpha</taxon>
        <taxon>Filarioidea</taxon>
        <taxon>Onchocercidae</taxon>
        <taxon>Loa</taxon>
    </lineage>
</organism>
<sequence length="89" mass="10169">MEEQRRSDNLEYRKEQNHAYARRMITAIAIVLTVLAIVLVTVSLLLGSRIDQIVKETFDTSMKISGSELFIGSKTNVTNFEESRTMEET</sequence>
<feature type="transmembrane region" description="Helical" evidence="1">
    <location>
        <begin position="20"/>
        <end position="46"/>
    </location>
</feature>
<dbReference type="KEGG" id="loa:LOAG_07889"/>
<dbReference type="RefSeq" id="XP_020302225.1">
    <property type="nucleotide sequence ID" value="XM_020447557.1"/>
</dbReference>
<dbReference type="GeneID" id="9945313"/>
<dbReference type="InParanoid" id="A0A1S0TV40"/>
<keyword evidence="1" id="KW-1133">Transmembrane helix</keyword>
<keyword evidence="1" id="KW-0812">Transmembrane</keyword>
<keyword evidence="1" id="KW-0472">Membrane</keyword>
<evidence type="ECO:0000256" key="1">
    <source>
        <dbReference type="SAM" id="Phobius"/>
    </source>
</evidence>
<dbReference type="OMA" id="QNHAYAR"/>
<gene>
    <name evidence="2" type="ORF">LOAG_07889</name>
</gene>
<reference evidence="2" key="1">
    <citation type="submission" date="2012-04" db="EMBL/GenBank/DDBJ databases">
        <title>The Genome Sequence of Loa loa.</title>
        <authorList>
            <consortium name="The Broad Institute Genome Sequencing Platform"/>
            <consortium name="Broad Institute Genome Sequencing Center for Infectious Disease"/>
            <person name="Nutman T.B."/>
            <person name="Fink D.L."/>
            <person name="Russ C."/>
            <person name="Young S."/>
            <person name="Zeng Q."/>
            <person name="Gargeya S."/>
            <person name="Alvarado L."/>
            <person name="Berlin A."/>
            <person name="Chapman S.B."/>
            <person name="Chen Z."/>
            <person name="Freedman E."/>
            <person name="Gellesch M."/>
            <person name="Goldberg J."/>
            <person name="Griggs A."/>
            <person name="Gujja S."/>
            <person name="Heilman E.R."/>
            <person name="Heiman D."/>
            <person name="Howarth C."/>
            <person name="Mehta T."/>
            <person name="Neiman D."/>
            <person name="Pearson M."/>
            <person name="Roberts A."/>
            <person name="Saif S."/>
            <person name="Shea T."/>
            <person name="Shenoy N."/>
            <person name="Sisk P."/>
            <person name="Stolte C."/>
            <person name="Sykes S."/>
            <person name="White J."/>
            <person name="Yandava C."/>
            <person name="Haas B."/>
            <person name="Henn M.R."/>
            <person name="Nusbaum C."/>
            <person name="Birren B."/>
        </authorList>
    </citation>
    <scope>NUCLEOTIDE SEQUENCE [LARGE SCALE GENOMIC DNA]</scope>
</reference>
<dbReference type="CTD" id="9945313"/>
<dbReference type="OrthoDB" id="5864692at2759"/>
<proteinExistence type="predicted"/>
<protein>
    <submittedName>
        <fullName evidence="2">Uncharacterized protein</fullName>
    </submittedName>
</protein>
<dbReference type="AlphaFoldDB" id="A0A1S0TV40"/>
<evidence type="ECO:0000313" key="2">
    <source>
        <dbReference type="EMBL" id="EFO20601.2"/>
    </source>
</evidence>